<accession>A0ACB8UYZ5</accession>
<name>A0ACB8UYZ5_9EURO</name>
<evidence type="ECO:0000313" key="1">
    <source>
        <dbReference type="EMBL" id="KAI2387925.1"/>
    </source>
</evidence>
<organism evidence="1">
    <name type="scientific">Ophidiomyces ophidiicola</name>
    <dbReference type="NCBI Taxonomy" id="1387563"/>
    <lineage>
        <taxon>Eukaryota</taxon>
        <taxon>Fungi</taxon>
        <taxon>Dikarya</taxon>
        <taxon>Ascomycota</taxon>
        <taxon>Pezizomycotina</taxon>
        <taxon>Eurotiomycetes</taxon>
        <taxon>Eurotiomycetidae</taxon>
        <taxon>Onygenales</taxon>
        <taxon>Onygenaceae</taxon>
        <taxon>Ophidiomyces</taxon>
    </lineage>
</organism>
<gene>
    <name evidence="1" type="ORF">LOY88_002884</name>
</gene>
<comment type="caution">
    <text evidence="1">The sequence shown here is derived from an EMBL/GenBank/DDBJ whole genome shotgun (WGS) entry which is preliminary data.</text>
</comment>
<protein>
    <submittedName>
        <fullName evidence="1">Uncharacterized protein</fullName>
    </submittedName>
</protein>
<reference evidence="1" key="1">
    <citation type="journal article" date="2022" name="bioRxiv">
        <title>Population genetic analysis of Ophidiomyces ophidiicola, the causative agent of snake fungal disease, indicates recent introductions to the USA.</title>
        <authorList>
            <person name="Ladner J.T."/>
            <person name="Palmer J.M."/>
            <person name="Ettinger C.L."/>
            <person name="Stajich J.E."/>
            <person name="Farrell T.M."/>
            <person name="Glorioso B.M."/>
            <person name="Lawson B."/>
            <person name="Price S.J."/>
            <person name="Stengle A.G."/>
            <person name="Grear D.A."/>
            <person name="Lorch J.M."/>
        </authorList>
    </citation>
    <scope>NUCLEOTIDE SEQUENCE</scope>
    <source>
        <strain evidence="1">NWHC 24266-5</strain>
    </source>
</reference>
<proteinExistence type="predicted"/>
<sequence>MNYFHQIYLSHANSVVTDYITRGRRDQISRAKIEAEILKEIDKSELPSAYRIAWFALVLQTNTFDIYWLGQRNQHHLSRKSIARLEPDLSLINECVYESPESSPDASDDELPASPGVEASTEIGPLIPDSSSNDDDSSSDREASPETLNSSPPPRSGCETQGVNGEAAVQSIEGQTQRPQYGGKSLPEVIAATVTGATRKITPGRALSAQRDSVEPTHKGRKPTRAAATPKKPRATRMKAPPKKRRDVAAKMPKIAITTTIDEVDEDGNIPDPASHVETPTPNNDNADTDPKEAAKWLRCQKAWETRRRRAAERAATAAKELAEEQGNGCTFSTVAASAAGSGAGKARGRKNKTVRFNIPEDKF</sequence>
<dbReference type="EMBL" id="JALBCA010000035">
    <property type="protein sequence ID" value="KAI2387925.1"/>
    <property type="molecule type" value="Genomic_DNA"/>
</dbReference>